<dbReference type="InterPro" id="IPR006037">
    <property type="entry name" value="RCK_C"/>
</dbReference>
<evidence type="ECO:0000313" key="8">
    <source>
        <dbReference type="Proteomes" id="UP000444960"/>
    </source>
</evidence>
<dbReference type="GO" id="GO:0015079">
    <property type="term" value="F:potassium ion transmembrane transporter activity"/>
    <property type="evidence" value="ECO:0007669"/>
    <property type="project" value="InterPro"/>
</dbReference>
<keyword evidence="8" id="KW-1185">Reference proteome</keyword>
<dbReference type="GO" id="GO:0005886">
    <property type="term" value="C:plasma membrane"/>
    <property type="evidence" value="ECO:0007669"/>
    <property type="project" value="InterPro"/>
</dbReference>
<dbReference type="Pfam" id="PF02254">
    <property type="entry name" value="TrkA_N"/>
    <property type="match status" value="1"/>
</dbReference>
<dbReference type="PANTHER" id="PTHR43833">
    <property type="entry name" value="POTASSIUM CHANNEL PROTEIN 2-RELATED-RELATED"/>
    <property type="match status" value="1"/>
</dbReference>
<dbReference type="RefSeq" id="WP_161896285.1">
    <property type="nucleotide sequence ID" value="NZ_BJOV01000005.1"/>
</dbReference>
<keyword evidence="2" id="KW-0813">Transport</keyword>
<dbReference type="InterPro" id="IPR006036">
    <property type="entry name" value="K_uptake_TrkA"/>
</dbReference>
<evidence type="ECO:0000256" key="2">
    <source>
        <dbReference type="ARBA" id="ARBA00022538"/>
    </source>
</evidence>
<dbReference type="SUPFAM" id="SSF116726">
    <property type="entry name" value="TrkA C-terminal domain-like"/>
    <property type="match status" value="1"/>
</dbReference>
<proteinExistence type="predicted"/>
<sequence length="219" mass="23486">MRVIIMGCGRVGSALAVAMSGRGHEVVVIDRNPSAFRRLGDDFTGRTVQGVGFDRDVLAEAGIESADAFAAVSSGDNSNIISARVARETFGVNRVVARIYDAKRAAVFERLGIPTVATVPWTTERFVSALGDTSSTPVWHDPSGSLVMAVVAFHESWVGVDCQRFQEETGARIAFLHRLGRPILPEPRTVIQQDDELYVAALAANVDNARAVAAAEFGE</sequence>
<evidence type="ECO:0000259" key="6">
    <source>
        <dbReference type="PROSITE" id="PS51202"/>
    </source>
</evidence>
<protein>
    <recommendedName>
        <fullName evidence="1">Trk system potassium uptake protein TrkA</fullName>
    </recommendedName>
</protein>
<dbReference type="PANTHER" id="PTHR43833:SF8">
    <property type="entry name" value="TRK SYSTEM POTASSIUM UPTAKE PROTEIN TRKA"/>
    <property type="match status" value="1"/>
</dbReference>
<feature type="domain" description="RCK C-terminal" evidence="6">
    <location>
        <begin position="133"/>
        <end position="215"/>
    </location>
</feature>
<name>A0A7I9VB79_9ACTN</name>
<comment type="caution">
    <text evidence="7">The sequence shown here is derived from an EMBL/GenBank/DDBJ whole genome shotgun (WGS) entry which is preliminary data.</text>
</comment>
<dbReference type="InterPro" id="IPR036291">
    <property type="entry name" value="NAD(P)-bd_dom_sf"/>
</dbReference>
<dbReference type="PROSITE" id="PS51201">
    <property type="entry name" value="RCK_N"/>
    <property type="match status" value="1"/>
</dbReference>
<accession>A0A7I9VB79</accession>
<evidence type="ECO:0000256" key="4">
    <source>
        <dbReference type="ARBA" id="ARBA00023027"/>
    </source>
</evidence>
<keyword evidence="2" id="KW-0633">Potassium transport</keyword>
<evidence type="ECO:0000313" key="7">
    <source>
        <dbReference type="EMBL" id="GEE02626.1"/>
    </source>
</evidence>
<evidence type="ECO:0000256" key="1">
    <source>
        <dbReference type="ARBA" id="ARBA00017378"/>
    </source>
</evidence>
<dbReference type="OrthoDB" id="3208998at2"/>
<feature type="domain" description="RCK N-terminal" evidence="5">
    <location>
        <begin position="1"/>
        <end position="118"/>
    </location>
</feature>
<evidence type="ECO:0000256" key="3">
    <source>
        <dbReference type="ARBA" id="ARBA00022958"/>
    </source>
</evidence>
<organism evidence="7 8">
    <name type="scientific">Gordonia spumicola</name>
    <dbReference type="NCBI Taxonomy" id="589161"/>
    <lineage>
        <taxon>Bacteria</taxon>
        <taxon>Bacillati</taxon>
        <taxon>Actinomycetota</taxon>
        <taxon>Actinomycetes</taxon>
        <taxon>Mycobacteriales</taxon>
        <taxon>Gordoniaceae</taxon>
        <taxon>Gordonia</taxon>
    </lineage>
</organism>
<dbReference type="AlphaFoldDB" id="A0A7I9VB79"/>
<dbReference type="EMBL" id="BJOV01000005">
    <property type="protein sequence ID" value="GEE02626.1"/>
    <property type="molecule type" value="Genomic_DNA"/>
</dbReference>
<evidence type="ECO:0000259" key="5">
    <source>
        <dbReference type="PROSITE" id="PS51201"/>
    </source>
</evidence>
<dbReference type="InterPro" id="IPR036721">
    <property type="entry name" value="RCK_C_sf"/>
</dbReference>
<reference evidence="8" key="1">
    <citation type="submission" date="2019-06" db="EMBL/GenBank/DDBJ databases">
        <title>Gordonia isolated from sludge of a wastewater treatment plant.</title>
        <authorList>
            <person name="Tamura T."/>
            <person name="Aoyama K."/>
            <person name="Kang Y."/>
            <person name="Saito S."/>
            <person name="Akiyama N."/>
            <person name="Yazawa K."/>
            <person name="Gonoi T."/>
            <person name="Mikami Y."/>
        </authorList>
    </citation>
    <scope>NUCLEOTIDE SEQUENCE [LARGE SCALE GENOMIC DNA]</scope>
    <source>
        <strain evidence="8">NBRC 107696</strain>
    </source>
</reference>
<dbReference type="Gene3D" id="3.40.50.720">
    <property type="entry name" value="NAD(P)-binding Rossmann-like Domain"/>
    <property type="match status" value="1"/>
</dbReference>
<dbReference type="SUPFAM" id="SSF51735">
    <property type="entry name" value="NAD(P)-binding Rossmann-fold domains"/>
    <property type="match status" value="1"/>
</dbReference>
<keyword evidence="3" id="KW-0630">Potassium</keyword>
<gene>
    <name evidence="7" type="ORF">nbrc107696_30720</name>
</gene>
<dbReference type="PROSITE" id="PS51202">
    <property type="entry name" value="RCK_C"/>
    <property type="match status" value="1"/>
</dbReference>
<keyword evidence="4" id="KW-0520">NAD</keyword>
<dbReference type="Gene3D" id="3.30.70.1450">
    <property type="entry name" value="Regulator of K+ conductance, C-terminal domain"/>
    <property type="match status" value="1"/>
</dbReference>
<dbReference type="PRINTS" id="PR00335">
    <property type="entry name" value="KUPTAKETRKA"/>
</dbReference>
<dbReference type="Proteomes" id="UP000444960">
    <property type="component" value="Unassembled WGS sequence"/>
</dbReference>
<keyword evidence="2" id="KW-0406">Ion transport</keyword>
<dbReference type="InterPro" id="IPR050721">
    <property type="entry name" value="Trk_Ktr_HKT_K-transport"/>
</dbReference>
<dbReference type="Pfam" id="PF02080">
    <property type="entry name" value="TrkA_C"/>
    <property type="match status" value="1"/>
</dbReference>
<dbReference type="InterPro" id="IPR003148">
    <property type="entry name" value="RCK_N"/>
</dbReference>